<reference evidence="1" key="1">
    <citation type="submission" date="2019-08" db="EMBL/GenBank/DDBJ databases">
        <authorList>
            <person name="Kucharzyk K."/>
            <person name="Murdoch R.W."/>
            <person name="Higgins S."/>
            <person name="Loffler F."/>
        </authorList>
    </citation>
    <scope>NUCLEOTIDE SEQUENCE</scope>
</reference>
<evidence type="ECO:0000313" key="1">
    <source>
        <dbReference type="EMBL" id="MPM74877.1"/>
    </source>
</evidence>
<sequence length="279" mass="31684">MKRLLTVIMVLITSCSVPAYAKVQNWDLEYINEFRHFENSDSIEIEMKPTTVTLGNKTQTYYTFDCVGMKYVPLRKMVDFLGRDITYSSYYNGIYINDLDPDGTDDQTESLSVTKGTAKVSNTTIFYNGTLEKNKMKNGGHGGFYPPNLNFNGSIYVPLKTLTEAFGFQREYGEGTINIFLASEKIKQIPGAEPYAKAKVEFLDEDDERVKSVDQSLIDGAMLIDKNKYGEPWIVDQKSSVILYEGKLSIRVETEFSLGDIYLLHDNVYEIVEKCGDIK</sequence>
<gene>
    <name evidence="1" type="ORF">SDC9_121866</name>
</gene>
<name>A0A645CD57_9ZZZZ</name>
<comment type="caution">
    <text evidence="1">The sequence shown here is derived from an EMBL/GenBank/DDBJ whole genome shotgun (WGS) entry which is preliminary data.</text>
</comment>
<accession>A0A645CD57</accession>
<protein>
    <submittedName>
        <fullName evidence="1">Uncharacterized protein</fullName>
    </submittedName>
</protein>
<dbReference type="PROSITE" id="PS51257">
    <property type="entry name" value="PROKAR_LIPOPROTEIN"/>
    <property type="match status" value="1"/>
</dbReference>
<dbReference type="EMBL" id="VSSQ01026248">
    <property type="protein sequence ID" value="MPM74877.1"/>
    <property type="molecule type" value="Genomic_DNA"/>
</dbReference>
<proteinExistence type="predicted"/>
<dbReference type="AlphaFoldDB" id="A0A645CD57"/>
<organism evidence="1">
    <name type="scientific">bioreactor metagenome</name>
    <dbReference type="NCBI Taxonomy" id="1076179"/>
    <lineage>
        <taxon>unclassified sequences</taxon>
        <taxon>metagenomes</taxon>
        <taxon>ecological metagenomes</taxon>
    </lineage>
</organism>